<feature type="binding site" evidence="11">
    <location>
        <position position="290"/>
    </location>
    <ligand>
        <name>NAD(+)</name>
        <dbReference type="ChEBI" id="CHEBI:57540"/>
    </ligand>
</feature>
<dbReference type="Gene3D" id="2.40.50.140">
    <property type="entry name" value="Nucleic acid-binding proteins"/>
    <property type="match status" value="1"/>
</dbReference>
<dbReference type="PANTHER" id="PTHR23389">
    <property type="entry name" value="CHROMOSOME TRANSMISSION FIDELITY FACTOR 18"/>
    <property type="match status" value="1"/>
</dbReference>
<dbReference type="CDD" id="cd00114">
    <property type="entry name" value="LIGANc"/>
    <property type="match status" value="1"/>
</dbReference>
<dbReference type="Gene3D" id="3.40.50.10190">
    <property type="entry name" value="BRCT domain"/>
    <property type="match status" value="1"/>
</dbReference>
<dbReference type="PIRSF" id="PIRSF001604">
    <property type="entry name" value="LigA"/>
    <property type="match status" value="1"/>
</dbReference>
<dbReference type="Gene3D" id="6.20.10.30">
    <property type="match status" value="1"/>
</dbReference>
<evidence type="ECO:0000259" key="13">
    <source>
        <dbReference type="PROSITE" id="PS50172"/>
    </source>
</evidence>
<name>A0A4D6XVI2_9GAMM</name>
<dbReference type="SUPFAM" id="SSF47781">
    <property type="entry name" value="RuvA domain 2-like"/>
    <property type="match status" value="1"/>
</dbReference>
<comment type="catalytic activity">
    <reaction evidence="10 11 12">
        <text>NAD(+) + (deoxyribonucleotide)n-3'-hydroxyl + 5'-phospho-(deoxyribonucleotide)m = (deoxyribonucleotide)n+m + AMP + beta-nicotinamide D-nucleotide.</text>
        <dbReference type="EC" id="6.5.1.2"/>
    </reaction>
</comment>
<dbReference type="PROSITE" id="PS50172">
    <property type="entry name" value="BRCT"/>
    <property type="match status" value="1"/>
</dbReference>
<dbReference type="GO" id="GO:0005829">
    <property type="term" value="C:cytosol"/>
    <property type="evidence" value="ECO:0007669"/>
    <property type="project" value="TreeGrafter"/>
</dbReference>
<keyword evidence="7 11" id="KW-0460">Magnesium</keyword>
<dbReference type="GO" id="GO:0006281">
    <property type="term" value="P:DNA repair"/>
    <property type="evidence" value="ECO:0007669"/>
    <property type="project" value="UniProtKB-KW"/>
</dbReference>
<dbReference type="Gene3D" id="1.10.287.610">
    <property type="entry name" value="Helix hairpin bin"/>
    <property type="match status" value="1"/>
</dbReference>
<feature type="binding site" evidence="11">
    <location>
        <position position="113"/>
    </location>
    <ligand>
        <name>NAD(+)</name>
        <dbReference type="ChEBI" id="CHEBI:57540"/>
    </ligand>
</feature>
<dbReference type="InterPro" id="IPR010994">
    <property type="entry name" value="RuvA_2-like"/>
</dbReference>
<keyword evidence="11" id="KW-0464">Manganese</keyword>
<evidence type="ECO:0000256" key="7">
    <source>
        <dbReference type="ARBA" id="ARBA00022842"/>
    </source>
</evidence>
<dbReference type="SMART" id="SM00292">
    <property type="entry name" value="BRCT"/>
    <property type="match status" value="1"/>
</dbReference>
<dbReference type="InterPro" id="IPR018239">
    <property type="entry name" value="DNA_ligase_AS"/>
</dbReference>
<evidence type="ECO:0000256" key="3">
    <source>
        <dbReference type="ARBA" id="ARBA00022705"/>
    </source>
</evidence>
<dbReference type="EMBL" id="CP034885">
    <property type="protein sequence ID" value="QCI18634.1"/>
    <property type="molecule type" value="Genomic_DNA"/>
</dbReference>
<dbReference type="SUPFAM" id="SSF52113">
    <property type="entry name" value="BRCT domain"/>
    <property type="match status" value="1"/>
</dbReference>
<keyword evidence="2 11" id="KW-0436">Ligase</keyword>
<dbReference type="Pfam" id="PF03120">
    <property type="entry name" value="OB_DNA_ligase"/>
    <property type="match status" value="1"/>
</dbReference>
<dbReference type="InterPro" id="IPR001357">
    <property type="entry name" value="BRCT_dom"/>
</dbReference>
<feature type="binding site" evidence="11">
    <location>
        <begin position="81"/>
        <end position="82"/>
    </location>
    <ligand>
        <name>NAD(+)</name>
        <dbReference type="ChEBI" id="CHEBI:57540"/>
    </ligand>
</feature>
<proteinExistence type="inferred from homology"/>
<reference evidence="14 15" key="1">
    <citation type="submission" date="2018-12" db="EMBL/GenBank/DDBJ databases">
        <authorList>
            <person name="Chong R.A."/>
        </authorList>
    </citation>
    <scope>NUCLEOTIDE SEQUENCE [LARGE SCALE GENOMIC DNA]</scope>
    <source>
        <strain evidence="14 15">Ane</strain>
    </source>
</reference>
<dbReference type="Pfam" id="PF01653">
    <property type="entry name" value="DNA_ligase_aden"/>
    <property type="match status" value="1"/>
</dbReference>
<gene>
    <name evidence="11 14" type="primary">ligA</name>
    <name evidence="14" type="ORF">D9V64_00340</name>
</gene>
<dbReference type="InterPro" id="IPR041663">
    <property type="entry name" value="DisA/LigA_HHH"/>
</dbReference>
<dbReference type="PANTHER" id="PTHR23389:SF9">
    <property type="entry name" value="DNA LIGASE"/>
    <property type="match status" value="1"/>
</dbReference>
<evidence type="ECO:0000256" key="12">
    <source>
        <dbReference type="RuleBase" id="RU000618"/>
    </source>
</evidence>
<dbReference type="EC" id="6.5.1.2" evidence="11 12"/>
<evidence type="ECO:0000313" key="14">
    <source>
        <dbReference type="EMBL" id="QCI18634.1"/>
    </source>
</evidence>
<dbReference type="AlphaFoldDB" id="A0A4D6XVI2"/>
<dbReference type="Pfam" id="PF00533">
    <property type="entry name" value="BRCT"/>
    <property type="match status" value="1"/>
</dbReference>
<dbReference type="NCBIfam" id="TIGR00575">
    <property type="entry name" value="dnlj"/>
    <property type="match status" value="1"/>
</dbReference>
<sequence>MKKIKYQINELRKKISKYNYFYHTLDNPIVSDTEYDYLLNQLYNLESKYKEFITPDSPTQKIGANLLDRFKKVTHFFPMLSLENTFDLHGYLKFENRIKKFFITNAIIEFCCELKIDGIAVSLIYEEGILIRAATRGDGYFGENITSNVKTIKSIPTKLKGSNIPKRLEIRGEIFMLKSDFSNLNFQSFQGKKKYFSNPRNAAAGSLRQIDSKITAKRKLQFVCHGFHFFEKTKIFKTHYDVLIQCKNWGIPINAEISIFSNYSEILKFYKKFEKKRLLFDFDIDGIVIKVNSLYFQKKLGSNNKSPKWAIAFKYFTKEEITKLNDIKFEVGRTGIITPVAYFNPVYISGVMIKKASLYNKNEIDRLNLHFNDYITIQRSGDVIPKIINVINNKRLQNAKKIIFPVCCPICNSELLKNRKDKIIRCPSGLRCNAQKKKIFCHFFSKNALNATGLGPEIINELIQKKIVSNLVDFFYLTQDHFKNIENIREKKSIKIIKTIYESKKTTMHRFIYALGILSVGEVIAEKLSNYFNTVNNLINASTKELESIDGIGKVVANNIFTYFNILENRQLVEKLTQILNIKKYNQVSYYLNSISNKNVVITGIFQKYSRNQLKEVLIKLGARVSSKVSKKTELLIFGEKFGNKFFEANKLNIKMIDEKEFNFLINNIN</sequence>
<dbReference type="FunFam" id="3.30.470.30:FF:000001">
    <property type="entry name" value="DNA ligase"/>
    <property type="match status" value="1"/>
</dbReference>
<dbReference type="Gene3D" id="3.30.470.30">
    <property type="entry name" value="DNA ligase/mRNA capping enzyme"/>
    <property type="match status" value="1"/>
</dbReference>
<keyword evidence="3 11" id="KW-0235">DNA replication</keyword>
<dbReference type="InterPro" id="IPR013839">
    <property type="entry name" value="DNAligase_adenylation"/>
</dbReference>
<dbReference type="GO" id="GO:0006260">
    <property type="term" value="P:DNA replication"/>
    <property type="evidence" value="ECO:0007669"/>
    <property type="project" value="UniProtKB-KW"/>
</dbReference>
<dbReference type="SUPFAM" id="SSF56091">
    <property type="entry name" value="DNA ligase/mRNA capping enzyme, catalytic domain"/>
    <property type="match status" value="1"/>
</dbReference>
<feature type="binding site" evidence="11">
    <location>
        <begin position="32"/>
        <end position="36"/>
    </location>
    <ligand>
        <name>NAD(+)</name>
        <dbReference type="ChEBI" id="CHEBI:57540"/>
    </ligand>
</feature>
<dbReference type="SMART" id="SM00532">
    <property type="entry name" value="LIGANc"/>
    <property type="match status" value="1"/>
</dbReference>
<accession>A0A4D6XVI2</accession>
<evidence type="ECO:0000256" key="2">
    <source>
        <dbReference type="ARBA" id="ARBA00022598"/>
    </source>
</evidence>
<dbReference type="PROSITE" id="PS01056">
    <property type="entry name" value="DNA_LIGASE_N2"/>
    <property type="match status" value="1"/>
</dbReference>
<dbReference type="InterPro" id="IPR013840">
    <property type="entry name" value="DNAligase_N"/>
</dbReference>
<feature type="active site" description="N6-AMP-lysine intermediate" evidence="11">
    <location>
        <position position="115"/>
    </location>
</feature>
<feature type="binding site" evidence="11">
    <location>
        <position position="408"/>
    </location>
    <ligand>
        <name>Zn(2+)</name>
        <dbReference type="ChEBI" id="CHEBI:29105"/>
    </ligand>
</feature>
<organism evidence="14 15">
    <name type="scientific">Buchnera aphidicola</name>
    <name type="common">Aphis nerii</name>
    <dbReference type="NCBI Taxonomy" id="1241835"/>
    <lineage>
        <taxon>Bacteria</taxon>
        <taxon>Pseudomonadati</taxon>
        <taxon>Pseudomonadota</taxon>
        <taxon>Gammaproteobacteria</taxon>
        <taxon>Enterobacterales</taxon>
        <taxon>Erwiniaceae</taxon>
        <taxon>Buchnera</taxon>
    </lineage>
</organism>
<comment type="similarity">
    <text evidence="11">Belongs to the NAD-dependent DNA ligase family. LigA subfamily.</text>
</comment>
<feature type="binding site" evidence="11">
    <location>
        <position position="173"/>
    </location>
    <ligand>
        <name>NAD(+)</name>
        <dbReference type="ChEBI" id="CHEBI:57540"/>
    </ligand>
</feature>
<dbReference type="RefSeq" id="WP_158366263.1">
    <property type="nucleotide sequence ID" value="NZ_CP034885.1"/>
</dbReference>
<feature type="binding site" evidence="11">
    <location>
        <position position="411"/>
    </location>
    <ligand>
        <name>Zn(2+)</name>
        <dbReference type="ChEBI" id="CHEBI:29105"/>
    </ligand>
</feature>
<dbReference type="SUPFAM" id="SSF50249">
    <property type="entry name" value="Nucleic acid-binding proteins"/>
    <property type="match status" value="1"/>
</dbReference>
<feature type="binding site" evidence="11">
    <location>
        <position position="432"/>
    </location>
    <ligand>
        <name>Zn(2+)</name>
        <dbReference type="ChEBI" id="CHEBI:29105"/>
    </ligand>
</feature>
<feature type="domain" description="BRCT" evidence="13">
    <location>
        <begin position="590"/>
        <end position="670"/>
    </location>
</feature>
<keyword evidence="6 11" id="KW-0862">Zinc</keyword>
<comment type="function">
    <text evidence="1 11">DNA ligase that catalyzes the formation of phosphodiester linkages between 5'-phosphoryl and 3'-hydroxyl groups in double-stranded DNA using NAD as a coenzyme and as the energy source for the reaction. It is essential for DNA replication and repair of damaged DNA.</text>
</comment>
<dbReference type="Pfam" id="PF12826">
    <property type="entry name" value="HHH_2"/>
    <property type="match status" value="1"/>
</dbReference>
<comment type="caution">
    <text evidence="11">Lacks conserved residue(s) required for the propagation of feature annotation.</text>
</comment>
<evidence type="ECO:0000256" key="10">
    <source>
        <dbReference type="ARBA" id="ARBA00034005"/>
    </source>
</evidence>
<feature type="binding site" evidence="11">
    <location>
        <position position="136"/>
    </location>
    <ligand>
        <name>NAD(+)</name>
        <dbReference type="ChEBI" id="CHEBI:57540"/>
    </ligand>
</feature>
<evidence type="ECO:0000256" key="8">
    <source>
        <dbReference type="ARBA" id="ARBA00023027"/>
    </source>
</evidence>
<evidence type="ECO:0000313" key="15">
    <source>
        <dbReference type="Proteomes" id="UP000298791"/>
    </source>
</evidence>
<dbReference type="InterPro" id="IPR004150">
    <property type="entry name" value="NAD_DNA_ligase_OB"/>
</dbReference>
<protein>
    <recommendedName>
        <fullName evidence="11 12">DNA ligase</fullName>
        <ecNumber evidence="11 12">6.5.1.2</ecNumber>
    </recommendedName>
    <alternativeName>
        <fullName evidence="11">Polydeoxyribonucleotide synthase [NAD(+)]</fullName>
    </alternativeName>
</protein>
<feature type="binding site" evidence="11">
    <location>
        <position position="314"/>
    </location>
    <ligand>
        <name>NAD(+)</name>
        <dbReference type="ChEBI" id="CHEBI:57540"/>
    </ligand>
</feature>
<dbReference type="Proteomes" id="UP000298791">
    <property type="component" value="Chromosome"/>
</dbReference>
<evidence type="ECO:0000256" key="5">
    <source>
        <dbReference type="ARBA" id="ARBA00022763"/>
    </source>
</evidence>
<keyword evidence="5 11" id="KW-0227">DNA damage</keyword>
<evidence type="ECO:0000256" key="6">
    <source>
        <dbReference type="ARBA" id="ARBA00022833"/>
    </source>
</evidence>
<dbReference type="InterPro" id="IPR033136">
    <property type="entry name" value="DNA_ligase_CS"/>
</dbReference>
<keyword evidence="4 11" id="KW-0479">Metal-binding</keyword>
<dbReference type="NCBIfam" id="NF005932">
    <property type="entry name" value="PRK07956.1"/>
    <property type="match status" value="1"/>
</dbReference>
<comment type="cofactor">
    <cofactor evidence="11">
        <name>Mg(2+)</name>
        <dbReference type="ChEBI" id="CHEBI:18420"/>
    </cofactor>
    <cofactor evidence="11">
        <name>Mn(2+)</name>
        <dbReference type="ChEBI" id="CHEBI:29035"/>
    </cofactor>
</comment>
<dbReference type="GO" id="GO:0046872">
    <property type="term" value="F:metal ion binding"/>
    <property type="evidence" value="ECO:0007669"/>
    <property type="project" value="UniProtKB-KW"/>
</dbReference>
<dbReference type="HAMAP" id="MF_01588">
    <property type="entry name" value="DNA_ligase_A"/>
    <property type="match status" value="1"/>
</dbReference>
<dbReference type="CDD" id="cd17748">
    <property type="entry name" value="BRCT_DNA_ligase_like"/>
    <property type="match status" value="1"/>
</dbReference>
<dbReference type="Gene3D" id="1.10.150.20">
    <property type="entry name" value="5' to 3' exonuclease, C-terminal subdomain"/>
    <property type="match status" value="2"/>
</dbReference>
<keyword evidence="8 11" id="KW-0520">NAD</keyword>
<evidence type="ECO:0000256" key="4">
    <source>
        <dbReference type="ARBA" id="ARBA00022723"/>
    </source>
</evidence>
<keyword evidence="9 11" id="KW-0234">DNA repair</keyword>
<dbReference type="InterPro" id="IPR036420">
    <property type="entry name" value="BRCT_dom_sf"/>
</dbReference>
<dbReference type="GO" id="GO:0003911">
    <property type="term" value="F:DNA ligase (NAD+) activity"/>
    <property type="evidence" value="ECO:0007669"/>
    <property type="project" value="UniProtKB-UniRule"/>
</dbReference>
<evidence type="ECO:0000256" key="11">
    <source>
        <dbReference type="HAMAP-Rule" id="MF_01588"/>
    </source>
</evidence>
<dbReference type="PROSITE" id="PS01055">
    <property type="entry name" value="DNA_LIGASE_N1"/>
    <property type="match status" value="1"/>
</dbReference>
<reference evidence="14 15" key="2">
    <citation type="submission" date="2019-05" db="EMBL/GenBank/DDBJ databases">
        <title>Genome evolution of the obligate endosymbiont Buchnera aphidicola.</title>
        <authorList>
            <person name="Moran N.A."/>
        </authorList>
    </citation>
    <scope>NUCLEOTIDE SEQUENCE [LARGE SCALE GENOMIC DNA]</scope>
    <source>
        <strain evidence="14 15">Ane</strain>
    </source>
</reference>
<dbReference type="OrthoDB" id="9759736at2"/>
<dbReference type="InterPro" id="IPR001679">
    <property type="entry name" value="DNA_ligase"/>
</dbReference>
<evidence type="ECO:0000256" key="9">
    <source>
        <dbReference type="ARBA" id="ARBA00023204"/>
    </source>
</evidence>
<dbReference type="InterPro" id="IPR012340">
    <property type="entry name" value="NA-bd_OB-fold"/>
</dbReference>
<evidence type="ECO:0000256" key="1">
    <source>
        <dbReference type="ARBA" id="ARBA00004067"/>
    </source>
</evidence>